<evidence type="ECO:0000313" key="3">
    <source>
        <dbReference type="EMBL" id="KAF2228016.1"/>
    </source>
</evidence>
<dbReference type="NCBIfam" id="TIGR02118">
    <property type="entry name" value="EthD family reductase"/>
    <property type="match status" value="1"/>
</dbReference>
<dbReference type="Gene3D" id="3.30.70.100">
    <property type="match status" value="1"/>
</dbReference>
<dbReference type="EMBL" id="ML992501">
    <property type="protein sequence ID" value="KAF2228016.1"/>
    <property type="molecule type" value="Genomic_DNA"/>
</dbReference>
<dbReference type="SUPFAM" id="SSF54909">
    <property type="entry name" value="Dimeric alpha+beta barrel"/>
    <property type="match status" value="1"/>
</dbReference>
<comment type="similarity">
    <text evidence="1">Belongs to the tpcK family.</text>
</comment>
<organism evidence="3 4">
    <name type="scientific">Elsinoe ampelina</name>
    <dbReference type="NCBI Taxonomy" id="302913"/>
    <lineage>
        <taxon>Eukaryota</taxon>
        <taxon>Fungi</taxon>
        <taxon>Dikarya</taxon>
        <taxon>Ascomycota</taxon>
        <taxon>Pezizomycotina</taxon>
        <taxon>Dothideomycetes</taxon>
        <taxon>Dothideomycetidae</taxon>
        <taxon>Myriangiales</taxon>
        <taxon>Elsinoaceae</taxon>
        <taxon>Elsinoe</taxon>
    </lineage>
</organism>
<gene>
    <name evidence="3" type="ORF">BDZ85DRAFT_255270</name>
</gene>
<feature type="domain" description="EthD" evidence="2">
    <location>
        <begin position="35"/>
        <end position="101"/>
    </location>
</feature>
<keyword evidence="4" id="KW-1185">Reference proteome</keyword>
<evidence type="ECO:0000256" key="1">
    <source>
        <dbReference type="ARBA" id="ARBA00005986"/>
    </source>
</evidence>
<evidence type="ECO:0000259" key="2">
    <source>
        <dbReference type="Pfam" id="PF07110"/>
    </source>
</evidence>
<proteinExistence type="inferred from homology"/>
<evidence type="ECO:0000313" key="4">
    <source>
        <dbReference type="Proteomes" id="UP000799538"/>
    </source>
</evidence>
<reference evidence="4" key="1">
    <citation type="journal article" date="2020" name="Stud. Mycol.">
        <title>101 Dothideomycetes genomes: A test case for predicting lifestyles and emergence of pathogens.</title>
        <authorList>
            <person name="Haridas S."/>
            <person name="Albert R."/>
            <person name="Binder M."/>
            <person name="Bloem J."/>
            <person name="LaButti K."/>
            <person name="Salamov A."/>
            <person name="Andreopoulos B."/>
            <person name="Baker S."/>
            <person name="Barry K."/>
            <person name="Bills G."/>
            <person name="Bluhm B."/>
            <person name="Cannon C."/>
            <person name="Castanera R."/>
            <person name="Culley D."/>
            <person name="Daum C."/>
            <person name="Ezra D."/>
            <person name="Gonzalez J."/>
            <person name="Henrissat B."/>
            <person name="Kuo A."/>
            <person name="Liang C."/>
            <person name="Lipzen A."/>
            <person name="Lutzoni F."/>
            <person name="Magnuson J."/>
            <person name="Mondo S."/>
            <person name="Nolan M."/>
            <person name="Ohm R."/>
            <person name="Pangilinan J."/>
            <person name="Park H.-J."/>
            <person name="Ramirez L."/>
            <person name="Alfaro M."/>
            <person name="Sun H."/>
            <person name="Tritt A."/>
            <person name="Yoshinaga Y."/>
            <person name="Zwiers L.-H."/>
            <person name="Turgeon B."/>
            <person name="Goodwin S."/>
            <person name="Spatafora J."/>
            <person name="Crous P."/>
            <person name="Grigoriev I."/>
        </authorList>
    </citation>
    <scope>NUCLEOTIDE SEQUENCE [LARGE SCALE GENOMIC DNA]</scope>
    <source>
        <strain evidence="4">CECT 20119</strain>
    </source>
</reference>
<dbReference type="GO" id="GO:0016491">
    <property type="term" value="F:oxidoreductase activity"/>
    <property type="evidence" value="ECO:0007669"/>
    <property type="project" value="InterPro"/>
</dbReference>
<name>A0A6A6GQI5_9PEZI</name>
<dbReference type="Proteomes" id="UP000799538">
    <property type="component" value="Unassembled WGS sequence"/>
</dbReference>
<dbReference type="InterPro" id="IPR009799">
    <property type="entry name" value="EthD_dom"/>
</dbReference>
<dbReference type="Pfam" id="PF07110">
    <property type="entry name" value="EthD"/>
    <property type="match status" value="1"/>
</dbReference>
<dbReference type="OrthoDB" id="4892971at2759"/>
<sequence>MPTHDASHWTTKSRDDYVFQLLHPRSAEGNFNFDYFFNVHLQKTNDVFKPASLIQTLITRADPTTDFLVVATFIFSDEKRFRKAIDSPEGQALFADVANFSPATPTVVSGVVVREH</sequence>
<protein>
    <recommendedName>
        <fullName evidence="2">EthD domain-containing protein</fullName>
    </recommendedName>
</protein>
<accession>A0A6A6GQI5</accession>
<dbReference type="AlphaFoldDB" id="A0A6A6GQI5"/>
<dbReference type="InterPro" id="IPR011008">
    <property type="entry name" value="Dimeric_a/b-barrel"/>
</dbReference>